<evidence type="ECO:0000256" key="1">
    <source>
        <dbReference type="SAM" id="MobiDB-lite"/>
    </source>
</evidence>
<dbReference type="AlphaFoldDB" id="A0A9P9DRH5"/>
<feature type="compositionally biased region" description="Basic and acidic residues" evidence="1">
    <location>
        <begin position="16"/>
        <end position="30"/>
    </location>
</feature>
<sequence length="233" mass="25749">MLPACFQRSRRRLRNLGREFAQEQRAEGRTKRGPPPLTADHFSPHPCAPGLLDLRARSGTRRDRTALVNPRWEEPRTWDPAASRMVDCSSVPKGARLCPVLLREHPITICRQAASKTLPDIRAPDRTPKQQVSTCPGKVLRVRACADAGFMAPRDIPHTTTSAKNSDMTMLHTAALEHLIASCYSPKSKTFQGTQFAGQINTVLTISPDLAGHGLNIVLINIYRTVSSRAVVE</sequence>
<name>A0A9P9DRH5_9PLEO</name>
<proteinExistence type="predicted"/>
<organism evidence="2 3">
    <name type="scientific">Dendryphion nanum</name>
    <dbReference type="NCBI Taxonomy" id="256645"/>
    <lineage>
        <taxon>Eukaryota</taxon>
        <taxon>Fungi</taxon>
        <taxon>Dikarya</taxon>
        <taxon>Ascomycota</taxon>
        <taxon>Pezizomycotina</taxon>
        <taxon>Dothideomycetes</taxon>
        <taxon>Pleosporomycetidae</taxon>
        <taxon>Pleosporales</taxon>
        <taxon>Torulaceae</taxon>
        <taxon>Dendryphion</taxon>
    </lineage>
</organism>
<reference evidence="2" key="1">
    <citation type="journal article" date="2021" name="Nat. Commun.">
        <title>Genetic determinants of endophytism in the Arabidopsis root mycobiome.</title>
        <authorList>
            <person name="Mesny F."/>
            <person name="Miyauchi S."/>
            <person name="Thiergart T."/>
            <person name="Pickel B."/>
            <person name="Atanasova L."/>
            <person name="Karlsson M."/>
            <person name="Huettel B."/>
            <person name="Barry K.W."/>
            <person name="Haridas S."/>
            <person name="Chen C."/>
            <person name="Bauer D."/>
            <person name="Andreopoulos W."/>
            <person name="Pangilinan J."/>
            <person name="LaButti K."/>
            <person name="Riley R."/>
            <person name="Lipzen A."/>
            <person name="Clum A."/>
            <person name="Drula E."/>
            <person name="Henrissat B."/>
            <person name="Kohler A."/>
            <person name="Grigoriev I.V."/>
            <person name="Martin F.M."/>
            <person name="Hacquard S."/>
        </authorList>
    </citation>
    <scope>NUCLEOTIDE SEQUENCE</scope>
    <source>
        <strain evidence="2">MPI-CAGE-CH-0243</strain>
    </source>
</reference>
<comment type="caution">
    <text evidence="2">The sequence shown here is derived from an EMBL/GenBank/DDBJ whole genome shotgun (WGS) entry which is preliminary data.</text>
</comment>
<evidence type="ECO:0000313" key="2">
    <source>
        <dbReference type="EMBL" id="KAH7123953.1"/>
    </source>
</evidence>
<protein>
    <submittedName>
        <fullName evidence="2">Uncharacterized protein</fullName>
    </submittedName>
</protein>
<evidence type="ECO:0000313" key="3">
    <source>
        <dbReference type="Proteomes" id="UP000700596"/>
    </source>
</evidence>
<dbReference type="EMBL" id="JAGMWT010000008">
    <property type="protein sequence ID" value="KAH7123953.1"/>
    <property type="molecule type" value="Genomic_DNA"/>
</dbReference>
<keyword evidence="3" id="KW-1185">Reference proteome</keyword>
<accession>A0A9P9DRH5</accession>
<feature type="region of interest" description="Disordered" evidence="1">
    <location>
        <begin position="16"/>
        <end position="49"/>
    </location>
</feature>
<gene>
    <name evidence="2" type="ORF">B0J11DRAFT_326347</name>
</gene>
<dbReference type="Proteomes" id="UP000700596">
    <property type="component" value="Unassembled WGS sequence"/>
</dbReference>